<dbReference type="GO" id="GO:0006396">
    <property type="term" value="P:RNA processing"/>
    <property type="evidence" value="ECO:0007669"/>
    <property type="project" value="InterPro"/>
</dbReference>
<keyword evidence="3" id="KW-0966">Cell projection</keyword>
<dbReference type="InterPro" id="IPR036034">
    <property type="entry name" value="PDZ_sf"/>
</dbReference>
<evidence type="ECO:0000313" key="5">
    <source>
        <dbReference type="Proteomes" id="UP001152795"/>
    </source>
</evidence>
<comment type="caution">
    <text evidence="4">The sequence shown here is derived from an EMBL/GenBank/DDBJ whole genome shotgun (WGS) entry which is preliminary data.</text>
</comment>
<gene>
    <name evidence="4" type="ORF">PACLA_8A048407</name>
</gene>
<dbReference type="PANTHER" id="PTHR23116">
    <property type="entry name" value="PDZ DOMAIN CONTAINING WHIRLIN AND HARMONIN-RELATED"/>
    <property type="match status" value="1"/>
</dbReference>
<dbReference type="OrthoDB" id="165498at2759"/>
<comment type="subcellular location">
    <subcellularLocation>
        <location evidence="1">Cell projection</location>
    </subcellularLocation>
</comment>
<dbReference type="PROSITE" id="PS50106">
    <property type="entry name" value="PDZ"/>
    <property type="match status" value="1"/>
</dbReference>
<keyword evidence="2" id="KW-0677">Repeat</keyword>
<dbReference type="PROSITE" id="PS50142">
    <property type="entry name" value="RNASE_3_2"/>
    <property type="match status" value="1"/>
</dbReference>
<dbReference type="CDD" id="cd00136">
    <property type="entry name" value="PDZ_canonical"/>
    <property type="match status" value="1"/>
</dbReference>
<dbReference type="CDD" id="cd00593">
    <property type="entry name" value="RIBOc"/>
    <property type="match status" value="1"/>
</dbReference>
<dbReference type="EMBL" id="CACRXK020001820">
    <property type="protein sequence ID" value="CAB3991284.1"/>
    <property type="molecule type" value="Genomic_DNA"/>
</dbReference>
<evidence type="ECO:0000313" key="4">
    <source>
        <dbReference type="EMBL" id="CAB3991284.1"/>
    </source>
</evidence>
<evidence type="ECO:0000256" key="3">
    <source>
        <dbReference type="ARBA" id="ARBA00023273"/>
    </source>
</evidence>
<accession>A0A7D9DRP3</accession>
<evidence type="ECO:0000256" key="1">
    <source>
        <dbReference type="ARBA" id="ARBA00004316"/>
    </source>
</evidence>
<dbReference type="SUPFAM" id="SSF69065">
    <property type="entry name" value="RNase III domain-like"/>
    <property type="match status" value="1"/>
</dbReference>
<dbReference type="SUPFAM" id="SSF50156">
    <property type="entry name" value="PDZ domain-like"/>
    <property type="match status" value="1"/>
</dbReference>
<organism evidence="4 5">
    <name type="scientific">Paramuricea clavata</name>
    <name type="common">Red gorgonian</name>
    <name type="synonym">Violescent sea-whip</name>
    <dbReference type="NCBI Taxonomy" id="317549"/>
    <lineage>
        <taxon>Eukaryota</taxon>
        <taxon>Metazoa</taxon>
        <taxon>Cnidaria</taxon>
        <taxon>Anthozoa</taxon>
        <taxon>Octocorallia</taxon>
        <taxon>Malacalcyonacea</taxon>
        <taxon>Plexauridae</taxon>
        <taxon>Paramuricea</taxon>
    </lineage>
</organism>
<dbReference type="PANTHER" id="PTHR23116:SF29">
    <property type="entry name" value="PDZ DOMAIN-CONTAINING PROTEIN 7"/>
    <property type="match status" value="1"/>
</dbReference>
<dbReference type="GO" id="GO:0004525">
    <property type="term" value="F:ribonuclease III activity"/>
    <property type="evidence" value="ECO:0007669"/>
    <property type="project" value="InterPro"/>
</dbReference>
<sequence length="526" mass="59995">MAANISKAKFLQSFIGVRFCTGWQQRLQSSRFSRCVCGVGTKDKILARERTRVNLKFVPRGFSTSIARYSQIRAQNNFQVSKDALVSFAEKINWSLSSDELLINALTHKSYVTSDNDVLGTSFNHNGRLIHLGYETASSFITEILYFKHPTLTAEQLWDLQNGLLRQDLLEKCARELGLHDLIFSKDEVSGQIIAEALLAIIGSIYMNQPPGLTREFMENYVVPELTEETIKEICQFEHPKFMLQQLNARMNLTAKILQKDSKQDVYGDETEKYEVGIFQQDEMICKGIEMLFVHSCAKKASVSSFFHHQFLFPKGEGDSQFKAEKNACQNLLKEIYLDKLKKAKFPLDYDEFMSEDEINLGLLAEGIRAVEIEKGESGFGFSLKGGEMRSEENRDFVKYHYYYPPFISSVVGGGPAERCGLKPGDVILAVNDKNTKGMGHHKMVKLLESLKGKAKFTVKFSKKVLISDEIERKFGQFQEGKLLSQLTDPKWSEWHHSHSKNNRLEYDTLVSKRQDEGLLPKITKH</sequence>
<dbReference type="InterPro" id="IPR000999">
    <property type="entry name" value="RNase_III_dom"/>
</dbReference>
<protein>
    <submittedName>
        <fullName evidence="4">Ribonuclease III</fullName>
    </submittedName>
</protein>
<evidence type="ECO:0000256" key="2">
    <source>
        <dbReference type="ARBA" id="ARBA00022737"/>
    </source>
</evidence>
<dbReference type="Pfam" id="PF14622">
    <property type="entry name" value="Ribonucleas_3_3"/>
    <property type="match status" value="1"/>
</dbReference>
<proteinExistence type="predicted"/>
<name>A0A7D9DRP3_PARCT</name>
<dbReference type="Gene3D" id="2.30.42.10">
    <property type="match status" value="1"/>
</dbReference>
<reference evidence="4" key="1">
    <citation type="submission" date="2020-04" db="EMBL/GenBank/DDBJ databases">
        <authorList>
            <person name="Alioto T."/>
            <person name="Alioto T."/>
            <person name="Gomez Garrido J."/>
        </authorList>
    </citation>
    <scope>NUCLEOTIDE SEQUENCE</scope>
    <source>
        <strain evidence="4">A484AB</strain>
    </source>
</reference>
<dbReference type="GO" id="GO:0005886">
    <property type="term" value="C:plasma membrane"/>
    <property type="evidence" value="ECO:0007669"/>
    <property type="project" value="TreeGrafter"/>
</dbReference>
<dbReference type="SMART" id="SM00535">
    <property type="entry name" value="RIBOc"/>
    <property type="match status" value="1"/>
</dbReference>
<dbReference type="InterPro" id="IPR036389">
    <property type="entry name" value="RNase_III_sf"/>
</dbReference>
<dbReference type="SMART" id="SM00228">
    <property type="entry name" value="PDZ"/>
    <property type="match status" value="1"/>
</dbReference>
<dbReference type="InterPro" id="IPR001478">
    <property type="entry name" value="PDZ"/>
</dbReference>
<dbReference type="GO" id="GO:0042995">
    <property type="term" value="C:cell projection"/>
    <property type="evidence" value="ECO:0007669"/>
    <property type="project" value="UniProtKB-SubCell"/>
</dbReference>
<keyword evidence="5" id="KW-1185">Reference proteome</keyword>
<dbReference type="Gene3D" id="1.10.1520.10">
    <property type="entry name" value="Ribonuclease III domain"/>
    <property type="match status" value="1"/>
</dbReference>
<dbReference type="AlphaFoldDB" id="A0A7D9DRP3"/>
<dbReference type="InterPro" id="IPR051844">
    <property type="entry name" value="USH2_Complex_Protein"/>
</dbReference>
<dbReference type="Pfam" id="PF00595">
    <property type="entry name" value="PDZ"/>
    <property type="match status" value="1"/>
</dbReference>
<dbReference type="Proteomes" id="UP001152795">
    <property type="component" value="Unassembled WGS sequence"/>
</dbReference>